<reference evidence="1" key="1">
    <citation type="submission" date="2021-12" db="EMBL/GenBank/DDBJ databases">
        <title>Black yeast isolated from Biological Soil Crust.</title>
        <authorList>
            <person name="Kurbessoian T."/>
        </authorList>
    </citation>
    <scope>NUCLEOTIDE SEQUENCE</scope>
    <source>
        <strain evidence="1">CCFEE 5208</strain>
    </source>
</reference>
<comment type="caution">
    <text evidence="1">The sequence shown here is derived from an EMBL/GenBank/DDBJ whole genome shotgun (WGS) entry which is preliminary data.</text>
</comment>
<dbReference type="EMBL" id="JASUXU010000033">
    <property type="protein sequence ID" value="KAK0319019.1"/>
    <property type="molecule type" value="Genomic_DNA"/>
</dbReference>
<name>A0AAN6JC56_9PEZI</name>
<gene>
    <name evidence="1" type="ORF">LTR82_010119</name>
</gene>
<evidence type="ECO:0000313" key="2">
    <source>
        <dbReference type="Proteomes" id="UP001168146"/>
    </source>
</evidence>
<proteinExistence type="predicted"/>
<accession>A0AAN6JC56</accession>
<dbReference type="Proteomes" id="UP001168146">
    <property type="component" value="Unassembled WGS sequence"/>
</dbReference>
<organism evidence="1 2">
    <name type="scientific">Friedmanniomyces endolithicus</name>
    <dbReference type="NCBI Taxonomy" id="329885"/>
    <lineage>
        <taxon>Eukaryota</taxon>
        <taxon>Fungi</taxon>
        <taxon>Dikarya</taxon>
        <taxon>Ascomycota</taxon>
        <taxon>Pezizomycotina</taxon>
        <taxon>Dothideomycetes</taxon>
        <taxon>Dothideomycetidae</taxon>
        <taxon>Mycosphaerellales</taxon>
        <taxon>Teratosphaeriaceae</taxon>
        <taxon>Friedmanniomyces</taxon>
    </lineage>
</organism>
<protein>
    <submittedName>
        <fullName evidence="1">Uncharacterized protein</fullName>
    </submittedName>
</protein>
<dbReference type="AlphaFoldDB" id="A0AAN6JC56"/>
<sequence length="495" mass="54660">MAATAPSAVGYPFRAESNWARDPDVPGSIDLCAGDEGLIPKRNIKVGIVPKTCLLTGTERKYGEWAVQTTKGWSIPRIPVTPPSGTLLYKTACVALAAICENKHGLQEFSPKIFRVLGDRTQIERIAAAFHQGLKNAGLAEVLARPHHTLQDILNAAKEIKSSSSWVPECVVYAWVHSNFADPARNPAIAVGSTNEATRRRREHVVAHAKETAPQYVAWRASEDHVMLCLCRPGEVSADVLLVCELLTMLLLDTHHPRLRVALDRPFTPVNVELPANDDDIPTHDLPADISMSTTNTLKGRADMQVLGTKLMTLMTAVNNRTGWHGGCRRPEFRGSGLNWHTPLIMWGDHDRQYVTWNKTTIPGVMDVYSRTTPLSGRFRTKRIHGQTIEDVDRVTLALFGGRRDDLTTEAISLEVYNASRSGIVKGTKLWTTIEIMHEGSATTPWARAPSLGEYADQDLVNRVQISVRFQTPQGTTKRLYMQISPISSTSIGGL</sequence>
<evidence type="ECO:0000313" key="1">
    <source>
        <dbReference type="EMBL" id="KAK0319019.1"/>
    </source>
</evidence>